<dbReference type="InterPro" id="IPR000595">
    <property type="entry name" value="cNMP-bd_dom"/>
</dbReference>
<dbReference type="SUPFAM" id="SSF51206">
    <property type="entry name" value="cAMP-binding domain-like"/>
    <property type="match status" value="1"/>
</dbReference>
<feature type="domain" description="Cyclic nucleotide-binding" evidence="1">
    <location>
        <begin position="160"/>
        <end position="207"/>
    </location>
</feature>
<feature type="non-terminal residue" evidence="2">
    <location>
        <position position="207"/>
    </location>
</feature>
<evidence type="ECO:0000313" key="3">
    <source>
        <dbReference type="Proteomes" id="UP001189429"/>
    </source>
</evidence>
<dbReference type="PROSITE" id="PS50042">
    <property type="entry name" value="CNMP_BINDING_3"/>
    <property type="match status" value="1"/>
</dbReference>
<comment type="caution">
    <text evidence="2">The sequence shown here is derived from an EMBL/GenBank/DDBJ whole genome shotgun (WGS) entry which is preliminary data.</text>
</comment>
<protein>
    <recommendedName>
        <fullName evidence="1">Cyclic nucleotide-binding domain-containing protein</fullName>
    </recommendedName>
</protein>
<proteinExistence type="predicted"/>
<organism evidence="2 3">
    <name type="scientific">Prorocentrum cordatum</name>
    <dbReference type="NCBI Taxonomy" id="2364126"/>
    <lineage>
        <taxon>Eukaryota</taxon>
        <taxon>Sar</taxon>
        <taxon>Alveolata</taxon>
        <taxon>Dinophyceae</taxon>
        <taxon>Prorocentrales</taxon>
        <taxon>Prorocentraceae</taxon>
        <taxon>Prorocentrum</taxon>
    </lineage>
</organism>
<dbReference type="EMBL" id="CAUYUJ010004625">
    <property type="protein sequence ID" value="CAK0810313.1"/>
    <property type="molecule type" value="Genomic_DNA"/>
</dbReference>
<sequence>MAAWWMYRSLSAAQRSLPPCCALPSKNGPAQAISDFVVVVNGELHQQKADVGEPEKILRRGDWLEPSDFEEQAPVQMAKRKSLRSQRVLQQKEMPNHAKSTDSLAVEDSVVVGPSGVRLARLSAESLRGVLQELGVVPVSCSSETIEKARRMLRAKKVPLLHHLPDAQVESLLESFIVIRQPKDAIIFEPGSVATDFWIIAEGEVEE</sequence>
<keyword evidence="3" id="KW-1185">Reference proteome</keyword>
<evidence type="ECO:0000313" key="2">
    <source>
        <dbReference type="EMBL" id="CAK0810313.1"/>
    </source>
</evidence>
<dbReference type="Gene3D" id="2.60.120.10">
    <property type="entry name" value="Jelly Rolls"/>
    <property type="match status" value="1"/>
</dbReference>
<dbReference type="Proteomes" id="UP001189429">
    <property type="component" value="Unassembled WGS sequence"/>
</dbReference>
<evidence type="ECO:0000259" key="1">
    <source>
        <dbReference type="PROSITE" id="PS50042"/>
    </source>
</evidence>
<dbReference type="InterPro" id="IPR018490">
    <property type="entry name" value="cNMP-bd_dom_sf"/>
</dbReference>
<reference evidence="2" key="1">
    <citation type="submission" date="2023-10" db="EMBL/GenBank/DDBJ databases">
        <authorList>
            <person name="Chen Y."/>
            <person name="Shah S."/>
            <person name="Dougan E. K."/>
            <person name="Thang M."/>
            <person name="Chan C."/>
        </authorList>
    </citation>
    <scope>NUCLEOTIDE SEQUENCE [LARGE SCALE GENOMIC DNA]</scope>
</reference>
<accession>A0ABN9QVG0</accession>
<dbReference type="InterPro" id="IPR014710">
    <property type="entry name" value="RmlC-like_jellyroll"/>
</dbReference>
<gene>
    <name evidence="2" type="ORF">PCOR1329_LOCUS15312</name>
</gene>
<name>A0ABN9QVG0_9DINO</name>